<keyword evidence="2 3" id="KW-0040">ANK repeat</keyword>
<dbReference type="InterPro" id="IPR036770">
    <property type="entry name" value="Ankyrin_rpt-contain_sf"/>
</dbReference>
<keyword evidence="6" id="KW-1185">Reference proteome</keyword>
<evidence type="ECO:0000313" key="6">
    <source>
        <dbReference type="Proteomes" id="UP001285441"/>
    </source>
</evidence>
<dbReference type="InterPro" id="IPR002110">
    <property type="entry name" value="Ankyrin_rpt"/>
</dbReference>
<feature type="domain" description="F-box" evidence="4">
    <location>
        <begin position="2"/>
        <end position="47"/>
    </location>
</feature>
<evidence type="ECO:0000259" key="4">
    <source>
        <dbReference type="PROSITE" id="PS50181"/>
    </source>
</evidence>
<name>A0AAE0K0P0_9PEZI</name>
<dbReference type="PROSITE" id="PS50181">
    <property type="entry name" value="FBOX"/>
    <property type="match status" value="1"/>
</dbReference>
<dbReference type="EMBL" id="JAULSW010000011">
    <property type="protein sequence ID" value="KAK3367505.1"/>
    <property type="molecule type" value="Genomic_DNA"/>
</dbReference>
<dbReference type="SUPFAM" id="SSF48403">
    <property type="entry name" value="Ankyrin repeat"/>
    <property type="match status" value="1"/>
</dbReference>
<feature type="repeat" description="ANK" evidence="3">
    <location>
        <begin position="233"/>
        <end position="265"/>
    </location>
</feature>
<sequence>MTPSLGALPQEMLDAIGKYLDHLDLARLLSCSRLFQWMVEPVLYRDRDAQVRAMRWACRRGNLHTLRLAISYGARVSTIGGVGLAIGNEFVSLLRLGTMGHEVIPVWNPSPLRLKRIDGVWQTLAVAAKNIDAFQVLMESGASLVAPQTCRHVFNGQVKSMLNNLCSRSSNWPLFRSLYEKGFDEEIRKAGQGVDVALPLFQLIKAKAPSDLIHVILDRGADPNRVWTYKHQEIISPLSAAILANSERIFRLLLEQGANIHGKDARTLVKTGLHIPVFAAAQTMAVADHGTAMMQLCLDSGADLNQLAPVVEDHWDYFYTTPFLIFLQSVKSWRKRRRGSTARRHNDTLDKMTWLLEHGALPNIVAAAAQTDADADHPVFDKASTRWATWNRLNCVETPIAIEFLLDNYGGFQLENLRGDGLLPAAIKLIVQHGGARGHTASLLHFYDVPSSDNIHCLGPSPPPPPTGPSRTAGREVLRNILLEEKGPHAEDVSTVLSNFLIWQCFRISNEEYRRTAFATMDQLIAAGADINHQICGWSGPTALHQICRELGGSQGRRRTTISDRGARNEHAFLYFLQSRGADPTLLFEGKTALEILLENAETQEPVVRAHLECLAETLRGRGDCCIPCGEEGCVLKGCCGKKLCGKHHPEMK</sequence>
<comment type="caution">
    <text evidence="5">The sequence shown here is derived from an EMBL/GenBank/DDBJ whole genome shotgun (WGS) entry which is preliminary data.</text>
</comment>
<evidence type="ECO:0000256" key="3">
    <source>
        <dbReference type="PROSITE-ProRule" id="PRU00023"/>
    </source>
</evidence>
<dbReference type="InterPro" id="IPR050745">
    <property type="entry name" value="Multifunctional_regulatory"/>
</dbReference>
<dbReference type="PROSITE" id="PS50088">
    <property type="entry name" value="ANK_REPEAT"/>
    <property type="match status" value="1"/>
</dbReference>
<keyword evidence="1" id="KW-0677">Repeat</keyword>
<dbReference type="InterPro" id="IPR001810">
    <property type="entry name" value="F-box_dom"/>
</dbReference>
<dbReference type="PANTHER" id="PTHR24189:SF50">
    <property type="entry name" value="ANKYRIN REPEAT AND SOCS BOX PROTEIN 2"/>
    <property type="match status" value="1"/>
</dbReference>
<proteinExistence type="predicted"/>
<dbReference type="PANTHER" id="PTHR24189">
    <property type="entry name" value="MYOTROPHIN"/>
    <property type="match status" value="1"/>
</dbReference>
<evidence type="ECO:0000256" key="2">
    <source>
        <dbReference type="ARBA" id="ARBA00023043"/>
    </source>
</evidence>
<reference evidence="5" key="1">
    <citation type="journal article" date="2023" name="Mol. Phylogenet. Evol.">
        <title>Genome-scale phylogeny and comparative genomics of the fungal order Sordariales.</title>
        <authorList>
            <person name="Hensen N."/>
            <person name="Bonometti L."/>
            <person name="Westerberg I."/>
            <person name="Brannstrom I.O."/>
            <person name="Guillou S."/>
            <person name="Cros-Aarteil S."/>
            <person name="Calhoun S."/>
            <person name="Haridas S."/>
            <person name="Kuo A."/>
            <person name="Mondo S."/>
            <person name="Pangilinan J."/>
            <person name="Riley R."/>
            <person name="LaButti K."/>
            <person name="Andreopoulos B."/>
            <person name="Lipzen A."/>
            <person name="Chen C."/>
            <person name="Yan M."/>
            <person name="Daum C."/>
            <person name="Ng V."/>
            <person name="Clum A."/>
            <person name="Steindorff A."/>
            <person name="Ohm R.A."/>
            <person name="Martin F."/>
            <person name="Silar P."/>
            <person name="Natvig D.O."/>
            <person name="Lalanne C."/>
            <person name="Gautier V."/>
            <person name="Ament-Velasquez S.L."/>
            <person name="Kruys A."/>
            <person name="Hutchinson M.I."/>
            <person name="Powell A.J."/>
            <person name="Barry K."/>
            <person name="Miller A.N."/>
            <person name="Grigoriev I.V."/>
            <person name="Debuchy R."/>
            <person name="Gladieux P."/>
            <person name="Hiltunen Thoren M."/>
            <person name="Johannesson H."/>
        </authorList>
    </citation>
    <scope>NUCLEOTIDE SEQUENCE</scope>
    <source>
        <strain evidence="5">CBS 232.78</strain>
    </source>
</reference>
<gene>
    <name evidence="5" type="ORF">B0H63DRAFT_535462</name>
</gene>
<dbReference type="Proteomes" id="UP001285441">
    <property type="component" value="Unassembled WGS sequence"/>
</dbReference>
<accession>A0AAE0K0P0</accession>
<organism evidence="5 6">
    <name type="scientific">Podospora didyma</name>
    <dbReference type="NCBI Taxonomy" id="330526"/>
    <lineage>
        <taxon>Eukaryota</taxon>
        <taxon>Fungi</taxon>
        <taxon>Dikarya</taxon>
        <taxon>Ascomycota</taxon>
        <taxon>Pezizomycotina</taxon>
        <taxon>Sordariomycetes</taxon>
        <taxon>Sordariomycetidae</taxon>
        <taxon>Sordariales</taxon>
        <taxon>Podosporaceae</taxon>
        <taxon>Podospora</taxon>
    </lineage>
</organism>
<evidence type="ECO:0000313" key="5">
    <source>
        <dbReference type="EMBL" id="KAK3367505.1"/>
    </source>
</evidence>
<evidence type="ECO:0000256" key="1">
    <source>
        <dbReference type="ARBA" id="ARBA00022737"/>
    </source>
</evidence>
<protein>
    <recommendedName>
        <fullName evidence="4">F-box domain-containing protein</fullName>
    </recommendedName>
</protein>
<dbReference type="AlphaFoldDB" id="A0AAE0K0P0"/>
<dbReference type="Gene3D" id="1.25.40.20">
    <property type="entry name" value="Ankyrin repeat-containing domain"/>
    <property type="match status" value="2"/>
</dbReference>
<reference evidence="5" key="2">
    <citation type="submission" date="2023-06" db="EMBL/GenBank/DDBJ databases">
        <authorList>
            <consortium name="Lawrence Berkeley National Laboratory"/>
            <person name="Haridas S."/>
            <person name="Hensen N."/>
            <person name="Bonometti L."/>
            <person name="Westerberg I."/>
            <person name="Brannstrom I.O."/>
            <person name="Guillou S."/>
            <person name="Cros-Aarteil S."/>
            <person name="Calhoun S."/>
            <person name="Kuo A."/>
            <person name="Mondo S."/>
            <person name="Pangilinan J."/>
            <person name="Riley R."/>
            <person name="LaButti K."/>
            <person name="Andreopoulos B."/>
            <person name="Lipzen A."/>
            <person name="Chen C."/>
            <person name="Yanf M."/>
            <person name="Daum C."/>
            <person name="Ng V."/>
            <person name="Clum A."/>
            <person name="Steindorff A."/>
            <person name="Ohm R."/>
            <person name="Martin F."/>
            <person name="Silar P."/>
            <person name="Natvig D."/>
            <person name="Lalanne C."/>
            <person name="Gautier V."/>
            <person name="Ament-velasquez S.L."/>
            <person name="Kruys A."/>
            <person name="Hutchinson M.I."/>
            <person name="Powell A.J."/>
            <person name="Barry K."/>
            <person name="Miller A.N."/>
            <person name="Grigoriev I.V."/>
            <person name="Debuchy R."/>
            <person name="Gladieux P."/>
            <person name="Thoren M.H."/>
            <person name="Johannesson H."/>
        </authorList>
    </citation>
    <scope>NUCLEOTIDE SEQUENCE</scope>
    <source>
        <strain evidence="5">CBS 232.78</strain>
    </source>
</reference>
<dbReference type="SMART" id="SM00248">
    <property type="entry name" value="ANK"/>
    <property type="match status" value="5"/>
</dbReference>